<name>A0A0J8B2B0_BETVV</name>
<dbReference type="Pfam" id="PF01602">
    <property type="entry name" value="Adaptin_N"/>
    <property type="match status" value="1"/>
</dbReference>
<dbReference type="InterPro" id="IPR002553">
    <property type="entry name" value="Clathrin/coatomer_adapt-like_N"/>
</dbReference>
<feature type="compositionally biased region" description="Acidic residues" evidence="5">
    <location>
        <begin position="194"/>
        <end position="204"/>
    </location>
</feature>
<evidence type="ECO:0000256" key="1">
    <source>
        <dbReference type="ARBA" id="ARBA00004308"/>
    </source>
</evidence>
<accession>A0A0J8B2B0</accession>
<evidence type="ECO:0000256" key="4">
    <source>
        <dbReference type="ARBA" id="ARBA00023136"/>
    </source>
</evidence>
<dbReference type="GO" id="GO:0030117">
    <property type="term" value="C:membrane coat"/>
    <property type="evidence" value="ECO:0007669"/>
    <property type="project" value="InterPro"/>
</dbReference>
<organism evidence="7 8">
    <name type="scientific">Beta vulgaris subsp. vulgaris</name>
    <name type="common">Beet</name>
    <dbReference type="NCBI Taxonomy" id="3555"/>
    <lineage>
        <taxon>Eukaryota</taxon>
        <taxon>Viridiplantae</taxon>
        <taxon>Streptophyta</taxon>
        <taxon>Embryophyta</taxon>
        <taxon>Tracheophyta</taxon>
        <taxon>Spermatophyta</taxon>
        <taxon>Magnoliopsida</taxon>
        <taxon>eudicotyledons</taxon>
        <taxon>Gunneridae</taxon>
        <taxon>Pentapetalae</taxon>
        <taxon>Caryophyllales</taxon>
        <taxon>Chenopodiaceae</taxon>
        <taxon>Betoideae</taxon>
        <taxon>Beta</taxon>
    </lineage>
</organism>
<gene>
    <name evidence="7" type="ORF">BVRB_025770</name>
</gene>
<evidence type="ECO:0000256" key="3">
    <source>
        <dbReference type="ARBA" id="ARBA00022927"/>
    </source>
</evidence>
<evidence type="ECO:0000313" key="8">
    <source>
        <dbReference type="Proteomes" id="UP000035740"/>
    </source>
</evidence>
<keyword evidence="4" id="KW-0472">Membrane</keyword>
<keyword evidence="2" id="KW-0813">Transport</keyword>
<protein>
    <recommendedName>
        <fullName evidence="6">Clathrin/coatomer adaptor adaptin-like N-terminal domain-containing protein</fullName>
    </recommendedName>
</protein>
<dbReference type="GO" id="GO:0016192">
    <property type="term" value="P:vesicle-mediated transport"/>
    <property type="evidence" value="ECO:0007669"/>
    <property type="project" value="InterPro"/>
</dbReference>
<dbReference type="InterPro" id="IPR016024">
    <property type="entry name" value="ARM-type_fold"/>
</dbReference>
<dbReference type="InterPro" id="IPR011989">
    <property type="entry name" value="ARM-like"/>
</dbReference>
<proteinExistence type="predicted"/>
<feature type="non-terminal residue" evidence="7">
    <location>
        <position position="1"/>
    </location>
</feature>
<evidence type="ECO:0000259" key="6">
    <source>
        <dbReference type="Pfam" id="PF01602"/>
    </source>
</evidence>
<keyword evidence="3" id="KW-0653">Protein transport</keyword>
<evidence type="ECO:0000313" key="7">
    <source>
        <dbReference type="EMBL" id="KMS94003.1"/>
    </source>
</evidence>
<evidence type="ECO:0000256" key="5">
    <source>
        <dbReference type="SAM" id="MobiDB-lite"/>
    </source>
</evidence>
<dbReference type="AlphaFoldDB" id="A0A0J8B2B0"/>
<evidence type="ECO:0000256" key="2">
    <source>
        <dbReference type="ARBA" id="ARBA00022448"/>
    </source>
</evidence>
<dbReference type="GO" id="GO:0012505">
    <property type="term" value="C:endomembrane system"/>
    <property type="evidence" value="ECO:0007669"/>
    <property type="project" value="UniProtKB-SubCell"/>
</dbReference>
<feature type="non-terminal residue" evidence="7">
    <location>
        <position position="220"/>
    </location>
</feature>
<feature type="region of interest" description="Disordered" evidence="5">
    <location>
        <begin position="194"/>
        <end position="220"/>
    </location>
</feature>
<dbReference type="SUPFAM" id="SSF48371">
    <property type="entry name" value="ARM repeat"/>
    <property type="match status" value="1"/>
</dbReference>
<dbReference type="Gene3D" id="1.25.10.10">
    <property type="entry name" value="Leucine-rich Repeat Variant"/>
    <property type="match status" value="1"/>
</dbReference>
<dbReference type="GO" id="GO:0006886">
    <property type="term" value="P:intracellular protein transport"/>
    <property type="evidence" value="ECO:0007669"/>
    <property type="project" value="InterPro"/>
</dbReference>
<reference evidence="7 8" key="1">
    <citation type="journal article" date="2014" name="Nature">
        <title>The genome of the recently domesticated crop plant sugar beet (Beta vulgaris).</title>
        <authorList>
            <person name="Dohm J.C."/>
            <person name="Minoche A.E."/>
            <person name="Holtgrawe D."/>
            <person name="Capella-Gutierrez S."/>
            <person name="Zakrzewski F."/>
            <person name="Tafer H."/>
            <person name="Rupp O."/>
            <person name="Sorensen T.R."/>
            <person name="Stracke R."/>
            <person name="Reinhardt R."/>
            <person name="Goesmann A."/>
            <person name="Kraft T."/>
            <person name="Schulz B."/>
            <person name="Stadler P.F."/>
            <person name="Schmidt T."/>
            <person name="Gabaldon T."/>
            <person name="Lehrach H."/>
            <person name="Weisshaar B."/>
            <person name="Himmelbauer H."/>
        </authorList>
    </citation>
    <scope>NUCLEOTIDE SEQUENCE [LARGE SCALE GENOMIC DNA]</scope>
    <source>
        <tissue evidence="7">Taproot</tissue>
    </source>
</reference>
<dbReference type="PANTHER" id="PTHR22780">
    <property type="entry name" value="ADAPTIN, ALPHA/GAMMA/EPSILON"/>
    <property type="match status" value="1"/>
</dbReference>
<keyword evidence="8" id="KW-1185">Reference proteome</keyword>
<dbReference type="Proteomes" id="UP000035740">
    <property type="component" value="Unassembled WGS sequence"/>
</dbReference>
<comment type="subcellular location">
    <subcellularLocation>
        <location evidence="1">Endomembrane system</location>
    </subcellularLocation>
</comment>
<sequence length="220" mass="23907">GLNAELVLDSPFRLAMLITDNPNLRPYTIFTLYKNFTTDQSQTNLVIVSLWAFGEFGDILISSEGAASANEQSKSSFSPISEATLFASVRDCLAKSANPPSLIKQYCLMALLKFSVRFPSSEPEIRNILLPYRSSISTELQARACEFTVFLGDELSTLRPPTLATMPAITKKSVLQGIKLKPIIDSSKMVAVEEIGEAPEDELEKAEPSPAPASSTTPAT</sequence>
<dbReference type="InterPro" id="IPR050840">
    <property type="entry name" value="Adaptor_Complx_Large_Subunit"/>
</dbReference>
<dbReference type="EMBL" id="KQ096967">
    <property type="protein sequence ID" value="KMS94003.1"/>
    <property type="molecule type" value="Genomic_DNA"/>
</dbReference>
<feature type="domain" description="Clathrin/coatomer adaptor adaptin-like N-terminal" evidence="6">
    <location>
        <begin position="14"/>
        <end position="151"/>
    </location>
</feature>